<sequence>MDALDGLRKDGFKLNYPCYSSLLMSLAELNLGFVAYIVYRRMVLDGFVLGAIDYRTIINALCKCGLVQAAEIENNHQEAFKVFEIMSREDGCRPNSVTFSTLIHGLCEVGRLEEAFSLKEEMLAGDSYRSNNFSSARDVLKDAVVDSVRSGIGDLVGKTKGSLDGLLESFPEVIEEVAEMISTIVTDLLKKYADALGYLTENA</sequence>
<gene>
    <name evidence="1" type="ORF">Patl1_01528</name>
</gene>
<comment type="caution">
    <text evidence="1">The sequence shown here is derived from an EMBL/GenBank/DDBJ whole genome shotgun (WGS) entry which is preliminary data.</text>
</comment>
<organism evidence="1 2">
    <name type="scientific">Pistacia atlantica</name>
    <dbReference type="NCBI Taxonomy" id="434234"/>
    <lineage>
        <taxon>Eukaryota</taxon>
        <taxon>Viridiplantae</taxon>
        <taxon>Streptophyta</taxon>
        <taxon>Embryophyta</taxon>
        <taxon>Tracheophyta</taxon>
        <taxon>Spermatophyta</taxon>
        <taxon>Magnoliopsida</taxon>
        <taxon>eudicotyledons</taxon>
        <taxon>Gunneridae</taxon>
        <taxon>Pentapetalae</taxon>
        <taxon>rosids</taxon>
        <taxon>malvids</taxon>
        <taxon>Sapindales</taxon>
        <taxon>Anacardiaceae</taxon>
        <taxon>Pistacia</taxon>
    </lineage>
</organism>
<accession>A0ACC1C7B8</accession>
<reference evidence="2" key="1">
    <citation type="journal article" date="2023" name="G3 (Bethesda)">
        <title>Genome assembly and association tests identify interacting loci associated with vigor, precocity, and sex in interspecific pistachio rootstocks.</title>
        <authorList>
            <person name="Palmer W."/>
            <person name="Jacygrad E."/>
            <person name="Sagayaradj S."/>
            <person name="Cavanaugh K."/>
            <person name="Han R."/>
            <person name="Bertier L."/>
            <person name="Beede B."/>
            <person name="Kafkas S."/>
            <person name="Golino D."/>
            <person name="Preece J."/>
            <person name="Michelmore R."/>
        </authorList>
    </citation>
    <scope>NUCLEOTIDE SEQUENCE [LARGE SCALE GENOMIC DNA]</scope>
</reference>
<dbReference type="Proteomes" id="UP001164250">
    <property type="component" value="Chromosome 1"/>
</dbReference>
<name>A0ACC1C7B8_9ROSI</name>
<proteinExistence type="predicted"/>
<evidence type="ECO:0000313" key="2">
    <source>
        <dbReference type="Proteomes" id="UP001164250"/>
    </source>
</evidence>
<protein>
    <submittedName>
        <fullName evidence="1">Uncharacterized protein</fullName>
    </submittedName>
</protein>
<evidence type="ECO:0000313" key="1">
    <source>
        <dbReference type="EMBL" id="KAJ0111453.1"/>
    </source>
</evidence>
<keyword evidence="2" id="KW-1185">Reference proteome</keyword>
<dbReference type="EMBL" id="CM047897">
    <property type="protein sequence ID" value="KAJ0111453.1"/>
    <property type="molecule type" value="Genomic_DNA"/>
</dbReference>